<gene>
    <name evidence="1" type="ORF">CSSPJE1EN1_LOCUS10255</name>
</gene>
<proteinExistence type="predicted"/>
<sequence length="309" mass="33733">MYLGEDGLDPIREEGSMCFATDRLMKGMLKTLKPLLVAVGNQPDDDDGGTLLLETVVVVAAIAFPPRCLPDSRILNFGEDWSNPIGGGSVGAAGFTEGWTFTSTGTDNLCDCGLGTILDVSPNGSVPSQITPLPGIGKYGYQEYFYNHYAGVAALAGNKRRQKDLKDEATQAESINCIAQRLAKMPSPLSSKWIYRMATVAEITNPMEEIDADVPEITGLWEQFDQTGVTNEVMQTSGYTQSHVDIAVNKERGGEALGEIVFKYKSFPTFQNTGHGTMQVFAEQPLDLLTVQAWMHARTNKFLIEAYLQ</sequence>
<name>A0ABP0WH74_9BRYO</name>
<evidence type="ECO:0000313" key="1">
    <source>
        <dbReference type="EMBL" id="CAK9264777.1"/>
    </source>
</evidence>
<evidence type="ECO:0000313" key="2">
    <source>
        <dbReference type="Proteomes" id="UP001497444"/>
    </source>
</evidence>
<keyword evidence="2" id="KW-1185">Reference proteome</keyword>
<protein>
    <submittedName>
        <fullName evidence="1">Uncharacterized protein</fullName>
    </submittedName>
</protein>
<organism evidence="1 2">
    <name type="scientific">Sphagnum jensenii</name>
    <dbReference type="NCBI Taxonomy" id="128206"/>
    <lineage>
        <taxon>Eukaryota</taxon>
        <taxon>Viridiplantae</taxon>
        <taxon>Streptophyta</taxon>
        <taxon>Embryophyta</taxon>
        <taxon>Bryophyta</taxon>
        <taxon>Sphagnophytina</taxon>
        <taxon>Sphagnopsida</taxon>
        <taxon>Sphagnales</taxon>
        <taxon>Sphagnaceae</taxon>
        <taxon>Sphagnum</taxon>
    </lineage>
</organism>
<dbReference type="EMBL" id="OZ020112">
    <property type="protein sequence ID" value="CAK9264777.1"/>
    <property type="molecule type" value="Genomic_DNA"/>
</dbReference>
<accession>A0ABP0WH74</accession>
<dbReference type="Proteomes" id="UP001497444">
    <property type="component" value="Chromosome 17"/>
</dbReference>
<reference evidence="1" key="1">
    <citation type="submission" date="2024-02" db="EMBL/GenBank/DDBJ databases">
        <authorList>
            <consortium name="ELIXIR-Norway"/>
            <consortium name="Elixir Norway"/>
        </authorList>
    </citation>
    <scope>NUCLEOTIDE SEQUENCE</scope>
</reference>